<dbReference type="InterPro" id="IPR017508">
    <property type="entry name" value="HipA_N1"/>
</dbReference>
<dbReference type="Proteomes" id="UP000524450">
    <property type="component" value="Unassembled WGS sequence"/>
</dbReference>
<protein>
    <submittedName>
        <fullName evidence="6">Serine/threonine-protein kinase HipA</fullName>
        <ecNumber evidence="6">2.7.11.1</ecNumber>
    </submittedName>
</protein>
<dbReference type="NCBIfam" id="TIGR03071">
    <property type="entry name" value="couple_hipA"/>
    <property type="match status" value="1"/>
</dbReference>
<dbReference type="InterPro" id="IPR052028">
    <property type="entry name" value="HipA_Ser/Thr_kinase"/>
</dbReference>
<sequence>MTQALDAWMNGERVGTWIVERGAHSFRYDPAWFESPRRRSLSLSIPLNSALEVRGEVVRNYFDNLLPDNDRIRARLRNRFRLKDATAFGLLEAIGRDCVGAVQLVPEGAVPQGWNAIDCEPLDEAQIADLLQAVPSEDVPQGMRDEDLFRISLAGAQEKTALTRWNGAWCRPHGATPTTHIVKLPLGLIGGSRRVDASDSVQNEWLCAQIVLALGLPVAPTSMATFGGQTVLIVERFDREWMDGGTWIARLPQEDFCQALGLPSERKYEQHGGPGMSKCLQLLQGSRSAEDGARFLLAQLAFFLLAATDGHAKNFSIHLQRGDAYEMTPLYDVISMWPYFGDGANQFQPRRAGLAMAIRSRNAHYVFQTIQARHWHGLAMKSGGIDVWNAMLDLVASVDAALGEVEALLPPDFPARTWEAISQGMRGEAKRFLAGADIASREAAQDSALRTPT</sequence>
<reference evidence="6 7" key="1">
    <citation type="submission" date="2020-08" db="EMBL/GenBank/DDBJ databases">
        <title>Genomic Encyclopedia of Type Strains, Phase IV (KMG-V): Genome sequencing to study the core and pangenomes of soil and plant-associated prokaryotes.</title>
        <authorList>
            <person name="Whitman W."/>
        </authorList>
    </citation>
    <scope>NUCLEOTIDE SEQUENCE [LARGE SCALE GENOMIC DNA]</scope>
    <source>
        <strain evidence="6 7">34/80</strain>
    </source>
</reference>
<dbReference type="EMBL" id="JACIFZ010000003">
    <property type="protein sequence ID" value="MBB4222526.1"/>
    <property type="molecule type" value="Genomic_DNA"/>
</dbReference>
<dbReference type="EC" id="2.7.11.1" evidence="6"/>
<evidence type="ECO:0000313" key="6">
    <source>
        <dbReference type="EMBL" id="MBB4222526.1"/>
    </source>
</evidence>
<evidence type="ECO:0000256" key="3">
    <source>
        <dbReference type="ARBA" id="ARBA00022777"/>
    </source>
</evidence>
<dbReference type="Pfam" id="PF13657">
    <property type="entry name" value="Couple_hipA"/>
    <property type="match status" value="1"/>
</dbReference>
<comment type="caution">
    <text evidence="6">The sequence shown here is derived from an EMBL/GenBank/DDBJ whole genome shotgun (WGS) entry which is preliminary data.</text>
</comment>
<keyword evidence="3 6" id="KW-0418">Kinase</keyword>
<gene>
    <name evidence="6" type="ORF">GGD71_003306</name>
</gene>
<feature type="domain" description="HipA N-terminal subdomain 1" evidence="5">
    <location>
        <begin position="5"/>
        <end position="104"/>
    </location>
</feature>
<dbReference type="InterPro" id="IPR012893">
    <property type="entry name" value="HipA-like_C"/>
</dbReference>
<organism evidence="6 7">
    <name type="scientific">Variovorax guangxiensis</name>
    <dbReference type="NCBI Taxonomy" id="1775474"/>
    <lineage>
        <taxon>Bacteria</taxon>
        <taxon>Pseudomonadati</taxon>
        <taxon>Pseudomonadota</taxon>
        <taxon>Betaproteobacteria</taxon>
        <taxon>Burkholderiales</taxon>
        <taxon>Comamonadaceae</taxon>
        <taxon>Variovorax</taxon>
    </lineage>
</organism>
<evidence type="ECO:0000313" key="7">
    <source>
        <dbReference type="Proteomes" id="UP000524450"/>
    </source>
</evidence>
<dbReference type="GO" id="GO:0004674">
    <property type="term" value="F:protein serine/threonine kinase activity"/>
    <property type="evidence" value="ECO:0007669"/>
    <property type="project" value="UniProtKB-EC"/>
</dbReference>
<dbReference type="PANTHER" id="PTHR37419">
    <property type="entry name" value="SERINE/THREONINE-PROTEIN KINASE TOXIN HIPA"/>
    <property type="match status" value="1"/>
</dbReference>
<proteinExistence type="inferred from homology"/>
<evidence type="ECO:0000259" key="5">
    <source>
        <dbReference type="Pfam" id="PF13657"/>
    </source>
</evidence>
<dbReference type="Pfam" id="PF07804">
    <property type="entry name" value="HipA_C"/>
    <property type="match status" value="1"/>
</dbReference>
<dbReference type="GO" id="GO:0005829">
    <property type="term" value="C:cytosol"/>
    <property type="evidence" value="ECO:0007669"/>
    <property type="project" value="TreeGrafter"/>
</dbReference>
<dbReference type="AlphaFoldDB" id="A0A840FIY9"/>
<evidence type="ECO:0000259" key="4">
    <source>
        <dbReference type="Pfam" id="PF07804"/>
    </source>
</evidence>
<evidence type="ECO:0000256" key="2">
    <source>
        <dbReference type="ARBA" id="ARBA00022679"/>
    </source>
</evidence>
<accession>A0A840FIY9</accession>
<feature type="domain" description="HipA-like C-terminal" evidence="4">
    <location>
        <begin position="151"/>
        <end position="383"/>
    </location>
</feature>
<name>A0A840FIY9_9BURK</name>
<dbReference type="PANTHER" id="PTHR37419:SF1">
    <property type="entry name" value="SERINE_THREONINE-PROTEIN KINASE TOXIN HIPA"/>
    <property type="match status" value="1"/>
</dbReference>
<evidence type="ECO:0000256" key="1">
    <source>
        <dbReference type="ARBA" id="ARBA00010164"/>
    </source>
</evidence>
<comment type="similarity">
    <text evidence="1">Belongs to the HipA Ser/Thr kinase family.</text>
</comment>
<keyword evidence="2 6" id="KW-0808">Transferase</keyword>